<accession>A0A1G8QQX5</accession>
<name>A0A1G8QQX5_9ACTN</name>
<dbReference type="RefSeq" id="WP_245765166.1">
    <property type="nucleotide sequence ID" value="NZ_FNDJ01000008.1"/>
</dbReference>
<feature type="domain" description="FAD-binding" evidence="1">
    <location>
        <begin position="17"/>
        <end position="169"/>
    </location>
</feature>
<evidence type="ECO:0000259" key="1">
    <source>
        <dbReference type="Pfam" id="PF01494"/>
    </source>
</evidence>
<proteinExistence type="predicted"/>
<dbReference type="SUPFAM" id="SSF51905">
    <property type="entry name" value="FAD/NAD(P)-binding domain"/>
    <property type="match status" value="1"/>
</dbReference>
<gene>
    <name evidence="2" type="ORF">SAMN05421869_108332</name>
</gene>
<dbReference type="PANTHER" id="PTHR42685">
    <property type="entry name" value="GERANYLGERANYL DIPHOSPHATE REDUCTASE"/>
    <property type="match status" value="1"/>
</dbReference>
<dbReference type="InterPro" id="IPR050407">
    <property type="entry name" value="Geranylgeranyl_reductase"/>
</dbReference>
<keyword evidence="3" id="KW-1185">Reference proteome</keyword>
<dbReference type="GO" id="GO:0071949">
    <property type="term" value="F:FAD binding"/>
    <property type="evidence" value="ECO:0007669"/>
    <property type="project" value="InterPro"/>
</dbReference>
<dbReference type="Pfam" id="PF01494">
    <property type="entry name" value="FAD_binding_3"/>
    <property type="match status" value="1"/>
</dbReference>
<dbReference type="STRING" id="633440.SAMN05421869_108332"/>
<reference evidence="2 3" key="1">
    <citation type="submission" date="2016-10" db="EMBL/GenBank/DDBJ databases">
        <authorList>
            <person name="de Groot N.N."/>
        </authorList>
    </citation>
    <scope>NUCLEOTIDE SEQUENCE [LARGE SCALE GENOMIC DNA]</scope>
    <source>
        <strain evidence="2 3">CGMCC 4.6533</strain>
    </source>
</reference>
<dbReference type="PRINTS" id="PR00420">
    <property type="entry name" value="RNGMNOXGNASE"/>
</dbReference>
<dbReference type="Proteomes" id="UP000199202">
    <property type="component" value="Unassembled WGS sequence"/>
</dbReference>
<dbReference type="Gene3D" id="3.50.50.60">
    <property type="entry name" value="FAD/NAD(P)-binding domain"/>
    <property type="match status" value="1"/>
</dbReference>
<evidence type="ECO:0000313" key="2">
    <source>
        <dbReference type="EMBL" id="SDJ07107.1"/>
    </source>
</evidence>
<dbReference type="PANTHER" id="PTHR42685:SF19">
    <property type="entry name" value="POSSIBLE OXIDOREDUCTASE"/>
    <property type="match status" value="1"/>
</dbReference>
<sequence length="351" mass="37355">MRTRLSPSPQAGDGVIDVLVAGGGPAGLAVAVHAALAGMEAVVVEPRASPVDKACGEGVMPGGVAALKAMGVEVEGHGFRGIHYLDGRREVRAAFAAAPGLGVRRTHLHAALARRAAELGVKTVTGKITRVEQDRDGVEAAGLRARWLVAADGLHSPLRRSLGLDLPARGPRRYGQRRHYRIEPWTDFVEVHWSGTGEAYVTPVARDLIGVAILSSVRRGYDEHLRGFPGLTRRLSGPAVTPVRGAGPLRQAVRTRRAGRVLLVGDAAGYVDALTGEGVSLAVRSAELLVRCLAEDRPEDYDGAWLRLSRTHRLLTGALVQAARRPGTARLVVPAARRLPGLFTRIVRILA</sequence>
<dbReference type="EMBL" id="FNDJ01000008">
    <property type="protein sequence ID" value="SDJ07107.1"/>
    <property type="molecule type" value="Genomic_DNA"/>
</dbReference>
<protein>
    <submittedName>
        <fullName evidence="2">Dehydrogenase (Flavoprotein)</fullName>
    </submittedName>
</protein>
<dbReference type="InterPro" id="IPR002938">
    <property type="entry name" value="FAD-bd"/>
</dbReference>
<dbReference type="AlphaFoldDB" id="A0A1G8QQX5"/>
<evidence type="ECO:0000313" key="3">
    <source>
        <dbReference type="Proteomes" id="UP000199202"/>
    </source>
</evidence>
<organism evidence="2 3">
    <name type="scientific">Nonomuraea jiangxiensis</name>
    <dbReference type="NCBI Taxonomy" id="633440"/>
    <lineage>
        <taxon>Bacteria</taxon>
        <taxon>Bacillati</taxon>
        <taxon>Actinomycetota</taxon>
        <taxon>Actinomycetes</taxon>
        <taxon>Streptosporangiales</taxon>
        <taxon>Streptosporangiaceae</taxon>
        <taxon>Nonomuraea</taxon>
    </lineage>
</organism>
<dbReference type="InterPro" id="IPR036188">
    <property type="entry name" value="FAD/NAD-bd_sf"/>
</dbReference>